<dbReference type="InterPro" id="IPR024343">
    <property type="entry name" value="VP4_dicistrovir"/>
</dbReference>
<evidence type="ECO:0000259" key="2">
    <source>
        <dbReference type="Pfam" id="PF00073"/>
    </source>
</evidence>
<evidence type="ECO:0000259" key="3">
    <source>
        <dbReference type="Pfam" id="PF08762"/>
    </source>
</evidence>
<proteinExistence type="predicted"/>
<reference evidence="5" key="1">
    <citation type="submission" date="2017-10" db="EMBL/GenBank/DDBJ databases">
        <title>Tracing bivalve-associated viruses using high-throughput transcriptomic data.</title>
        <authorList>
            <person name="Rosani U."/>
        </authorList>
    </citation>
    <scope>NUCLEOTIDE SEQUENCE</scope>
</reference>
<organism evidence="5">
    <name type="scientific">Halhan virus 1</name>
    <dbReference type="NCBI Taxonomy" id="2480176"/>
    <lineage>
        <taxon>Viruses</taxon>
    </lineage>
</organism>
<dbReference type="Pfam" id="PF08762">
    <property type="entry name" value="CRPV_capsid"/>
    <property type="match status" value="1"/>
</dbReference>
<sequence>MTASNSDNSQSGAVSYDHDQNTNVDSTRGKLLTDIQMSADATPMPSSSIQMALNDTTRHEIMSILERPVNLGTFEWKTADGAIPILLKPTDYDADTQNFLQQFNFPQSIFNNSPLVVDKLKNYQYLKADIEIEVKINAQPFLQGALMLVYNPYYNQTGDFRRKGTRFLASQTSCPYKIVSIEEGNSLKLICPYANIYDLFDLGNSENQFGTAFLYVFSTLLGPNAAETAKYTVFARFINPQFFVPTQNDVIATARDQHEIRRLESKGYRIAQSDVQPVSASDTGEVETPGPVSKIASGVTTVADVLTDVPIIGRFASSVAWVSRAVGRTAATFGWSKPTSIQPQHKSILKPNNTLIHTEGNDDATTLGLIQDNGIDGSSFIPEDKDEMSFKYIFGRPNYFHAQSAATALFSARKKITAWEVSPLSQYQYGEDEDSQTMFLGSFAYTSMMGTLWRGTINYDIMVVKTPYHQGRFAVVFLPETNIEDVPDELGELLNTNYNVVCNLKDRQDEMGRTTFRVSVPFISNTDWRETYKRTTNASNPGPDAKTLDTKTGCLAIYSLVDLSNPPTVSSAVTFYVAHSGGDDYQISRPVMNLAPGFQSRYAQADIGTVFVPEDENLLVPSHTTQDVTAQTTGEYFKSLRAFMKRYGWFAELSQSSNFTGLRSRHMTEDPTAGFRTMSRDNFTDRVIPTPWYMSSFLYRFYNGSSQLKVIPYTSGVVADAFLSFDEDKTDQISIAPQLAYGQPLFQQNQQVSNAFEVRTPYYRGIRCDVVDSNQTPVLGDVRTNIRCRNRANYGGTDQASSLYESAGDDFNFFFMVGPPPMSDIRNVRSISTFPTGNTVGVTLSTATGAEAETSPFPQTLVVSGITFNPVLPETPSEFYGNITSSSEENIPLALVSGGTATIPVLACLIGQRGTVSNLYIPYDLTLVNLQATLLLWNSIPTFSIVTDYPLQ</sequence>
<dbReference type="Pfam" id="PF11492">
    <property type="entry name" value="Dicistro_VP4"/>
    <property type="match status" value="1"/>
</dbReference>
<dbReference type="InterPro" id="IPR014872">
    <property type="entry name" value="Dicistrovirus_capsid-polyPr_C"/>
</dbReference>
<dbReference type="EMBL" id="MG210797">
    <property type="protein sequence ID" value="AYN75549.1"/>
    <property type="molecule type" value="Genomic_RNA"/>
</dbReference>
<dbReference type="InterPro" id="IPR033703">
    <property type="entry name" value="Rhv-like"/>
</dbReference>
<feature type="domain" description="Picornavirus capsid" evidence="2">
    <location>
        <begin position="95"/>
        <end position="196"/>
    </location>
</feature>
<evidence type="ECO:0000256" key="1">
    <source>
        <dbReference type="SAM" id="MobiDB-lite"/>
    </source>
</evidence>
<protein>
    <submittedName>
        <fullName evidence="5">Structural protein</fullName>
    </submittedName>
</protein>
<dbReference type="CDD" id="cd00205">
    <property type="entry name" value="rhv_like"/>
    <property type="match status" value="2"/>
</dbReference>
<feature type="compositionally biased region" description="Polar residues" evidence="1">
    <location>
        <begin position="1"/>
        <end position="13"/>
    </location>
</feature>
<accession>A0A3G2LQH6</accession>
<dbReference type="SUPFAM" id="SSF88633">
    <property type="entry name" value="Positive stranded ssRNA viruses"/>
    <property type="match status" value="3"/>
</dbReference>
<feature type="domain" description="Capsid protein VP4 dicistrovirus" evidence="4">
    <location>
        <begin position="288"/>
        <end position="335"/>
    </location>
</feature>
<dbReference type="InterPro" id="IPR029053">
    <property type="entry name" value="Viral_coat"/>
</dbReference>
<dbReference type="Gene3D" id="2.60.120.20">
    <property type="match status" value="3"/>
</dbReference>
<dbReference type="InterPro" id="IPR001676">
    <property type="entry name" value="Picornavirus_capsid"/>
</dbReference>
<name>A0A3G2LQH6_9VIRU</name>
<feature type="region of interest" description="Disordered" evidence="1">
    <location>
        <begin position="1"/>
        <end position="26"/>
    </location>
</feature>
<feature type="domain" description="Dicistrovirus capsid-polyprotein C-terminal" evidence="3">
    <location>
        <begin position="627"/>
        <end position="823"/>
    </location>
</feature>
<evidence type="ECO:0000313" key="5">
    <source>
        <dbReference type="EMBL" id="AYN75549.1"/>
    </source>
</evidence>
<evidence type="ECO:0000259" key="4">
    <source>
        <dbReference type="Pfam" id="PF11492"/>
    </source>
</evidence>
<dbReference type="GO" id="GO:0005198">
    <property type="term" value="F:structural molecule activity"/>
    <property type="evidence" value="ECO:0007669"/>
    <property type="project" value="InterPro"/>
</dbReference>
<dbReference type="Pfam" id="PF00073">
    <property type="entry name" value="Rhv"/>
    <property type="match status" value="1"/>
</dbReference>